<proteinExistence type="predicted"/>
<dbReference type="AlphaFoldDB" id="A0A451BKW5"/>
<protein>
    <submittedName>
        <fullName evidence="1">Uncharacterized protein</fullName>
    </submittedName>
</protein>
<name>A0A451BKW5_9GAMM</name>
<sequence length="50" mass="6008">MWITDRFSLESRYGIHFWTQGIQPFDFQWDALIPRELSRISRVVVVPPSE</sequence>
<gene>
    <name evidence="1" type="ORF">BECKSD772D_GA0070982_103012</name>
</gene>
<evidence type="ECO:0000313" key="1">
    <source>
        <dbReference type="EMBL" id="VFK78942.1"/>
    </source>
</evidence>
<organism evidence="1">
    <name type="scientific">Candidatus Kentrum sp. SD</name>
    <dbReference type="NCBI Taxonomy" id="2126332"/>
    <lineage>
        <taxon>Bacteria</taxon>
        <taxon>Pseudomonadati</taxon>
        <taxon>Pseudomonadota</taxon>
        <taxon>Gammaproteobacteria</taxon>
        <taxon>Candidatus Kentrum</taxon>
    </lineage>
</organism>
<accession>A0A451BKW5</accession>
<reference evidence="1" key="1">
    <citation type="submission" date="2019-02" db="EMBL/GenBank/DDBJ databases">
        <authorList>
            <person name="Gruber-Vodicka R. H."/>
            <person name="Seah K. B. B."/>
        </authorList>
    </citation>
    <scope>NUCLEOTIDE SEQUENCE</scope>
    <source>
        <strain evidence="1">BECK_S127</strain>
    </source>
</reference>
<dbReference type="EMBL" id="CAADHB010000030">
    <property type="protein sequence ID" value="VFK78942.1"/>
    <property type="molecule type" value="Genomic_DNA"/>
</dbReference>